<dbReference type="NCBIfam" id="TIGR00159">
    <property type="entry name" value="diadenylate cyclase CdaA"/>
    <property type="match status" value="1"/>
</dbReference>
<evidence type="ECO:0000256" key="6">
    <source>
        <dbReference type="ARBA" id="ARBA00022741"/>
    </source>
</evidence>
<dbReference type="Pfam" id="PF02457">
    <property type="entry name" value="DAC"/>
    <property type="match status" value="1"/>
</dbReference>
<dbReference type="PANTHER" id="PTHR34185">
    <property type="entry name" value="DIADENYLATE CYCLASE"/>
    <property type="match status" value="1"/>
</dbReference>
<dbReference type="GO" id="GO:0006171">
    <property type="term" value="P:cAMP biosynthetic process"/>
    <property type="evidence" value="ECO:0007669"/>
    <property type="project" value="InterPro"/>
</dbReference>
<proteinExistence type="inferred from homology"/>
<dbReference type="GO" id="GO:0004016">
    <property type="term" value="F:adenylate cyclase activity"/>
    <property type="evidence" value="ECO:0007669"/>
    <property type="project" value="InterPro"/>
</dbReference>
<keyword evidence="8 10" id="KW-1133">Transmembrane helix</keyword>
<dbReference type="InterPro" id="IPR036888">
    <property type="entry name" value="DNA_integrity_DisA_N_sf"/>
</dbReference>
<dbReference type="InterPro" id="IPR014046">
    <property type="entry name" value="C-di-AMP_synthase"/>
</dbReference>
<dbReference type="InterPro" id="IPR045585">
    <property type="entry name" value="CdaA_N"/>
</dbReference>
<keyword evidence="6" id="KW-0547">Nucleotide-binding</keyword>
<feature type="transmembrane region" description="Helical" evidence="10">
    <location>
        <begin position="6"/>
        <end position="27"/>
    </location>
</feature>
<dbReference type="GO" id="GO:0106408">
    <property type="term" value="F:diadenylate cyclase activity"/>
    <property type="evidence" value="ECO:0007669"/>
    <property type="project" value="UniProtKB-EC"/>
</dbReference>
<dbReference type="InterPro" id="IPR003390">
    <property type="entry name" value="DNA_integrity_scan_DisA_N"/>
</dbReference>
<dbReference type="PROSITE" id="PS51794">
    <property type="entry name" value="DAC"/>
    <property type="match status" value="1"/>
</dbReference>
<gene>
    <name evidence="12" type="ORF">METZ01_LOCUS32593</name>
</gene>
<keyword evidence="7" id="KW-0067">ATP-binding</keyword>
<comment type="catalytic activity">
    <reaction evidence="1">
        <text>2 ATP = 3',3'-c-di-AMP + 2 diphosphate</text>
        <dbReference type="Rhea" id="RHEA:35655"/>
        <dbReference type="ChEBI" id="CHEBI:30616"/>
        <dbReference type="ChEBI" id="CHEBI:33019"/>
        <dbReference type="ChEBI" id="CHEBI:71500"/>
        <dbReference type="EC" id="2.7.7.85"/>
    </reaction>
</comment>
<feature type="transmembrane region" description="Helical" evidence="10">
    <location>
        <begin position="65"/>
        <end position="82"/>
    </location>
</feature>
<dbReference type="EMBL" id="UINC01001399">
    <property type="protein sequence ID" value="SUZ79739.1"/>
    <property type="molecule type" value="Genomic_DNA"/>
</dbReference>
<evidence type="ECO:0000256" key="10">
    <source>
        <dbReference type="SAM" id="Phobius"/>
    </source>
</evidence>
<keyword evidence="2" id="KW-1003">Cell membrane</keyword>
<evidence type="ECO:0000259" key="11">
    <source>
        <dbReference type="PROSITE" id="PS51794"/>
    </source>
</evidence>
<dbReference type="Gene3D" id="3.40.1700.10">
    <property type="entry name" value="DNA integrity scanning protein, DisA, N-terminal domain"/>
    <property type="match status" value="1"/>
</dbReference>
<dbReference type="AlphaFoldDB" id="A0A381QMQ0"/>
<evidence type="ECO:0000256" key="5">
    <source>
        <dbReference type="ARBA" id="ARBA00022695"/>
    </source>
</evidence>
<dbReference type="HAMAP" id="MF_01499">
    <property type="entry name" value="DacA"/>
    <property type="match status" value="1"/>
</dbReference>
<accession>A0A381QMQ0</accession>
<evidence type="ECO:0000256" key="3">
    <source>
        <dbReference type="ARBA" id="ARBA00022679"/>
    </source>
</evidence>
<keyword evidence="5" id="KW-0548">Nucleotidyltransferase</keyword>
<dbReference type="PANTHER" id="PTHR34185:SF1">
    <property type="entry name" value="DIADENYLATE CYCLASE"/>
    <property type="match status" value="1"/>
</dbReference>
<keyword evidence="4 10" id="KW-0812">Transmembrane</keyword>
<dbReference type="SUPFAM" id="SSF143597">
    <property type="entry name" value="YojJ-like"/>
    <property type="match status" value="1"/>
</dbReference>
<evidence type="ECO:0000256" key="9">
    <source>
        <dbReference type="ARBA" id="ARBA00023136"/>
    </source>
</evidence>
<dbReference type="InterPro" id="IPR050338">
    <property type="entry name" value="DisA"/>
</dbReference>
<evidence type="ECO:0000256" key="1">
    <source>
        <dbReference type="ARBA" id="ARBA00000877"/>
    </source>
</evidence>
<protein>
    <recommendedName>
        <fullName evidence="11">DAC domain-containing protein</fullName>
    </recommendedName>
</protein>
<dbReference type="GO" id="GO:0005524">
    <property type="term" value="F:ATP binding"/>
    <property type="evidence" value="ECO:0007669"/>
    <property type="project" value="UniProtKB-KW"/>
</dbReference>
<feature type="domain" description="DAC" evidence="11">
    <location>
        <begin position="83"/>
        <end position="241"/>
    </location>
</feature>
<feature type="transmembrane region" description="Helical" evidence="10">
    <location>
        <begin position="39"/>
        <end position="59"/>
    </location>
</feature>
<dbReference type="Pfam" id="PF19293">
    <property type="entry name" value="CdaA_N"/>
    <property type="match status" value="1"/>
</dbReference>
<name>A0A381QMQ0_9ZZZZ</name>
<reference evidence="12" key="1">
    <citation type="submission" date="2018-05" db="EMBL/GenBank/DDBJ databases">
        <authorList>
            <person name="Lanie J.A."/>
            <person name="Ng W.-L."/>
            <person name="Kazmierczak K.M."/>
            <person name="Andrzejewski T.M."/>
            <person name="Davidsen T.M."/>
            <person name="Wayne K.J."/>
            <person name="Tettelin H."/>
            <person name="Glass J.I."/>
            <person name="Rusch D."/>
            <person name="Podicherti R."/>
            <person name="Tsui H.-C.T."/>
            <person name="Winkler M.E."/>
        </authorList>
    </citation>
    <scope>NUCLEOTIDE SEQUENCE</scope>
</reference>
<organism evidence="12">
    <name type="scientific">marine metagenome</name>
    <dbReference type="NCBI Taxonomy" id="408172"/>
    <lineage>
        <taxon>unclassified sequences</taxon>
        <taxon>metagenomes</taxon>
        <taxon>ecological metagenomes</taxon>
    </lineage>
</organism>
<dbReference type="PIRSF" id="PIRSF004793">
    <property type="entry name" value="UCP004793"/>
    <property type="match status" value="1"/>
</dbReference>
<keyword evidence="9 10" id="KW-0472">Membrane</keyword>
<keyword evidence="3" id="KW-0808">Transferase</keyword>
<evidence type="ECO:0000256" key="8">
    <source>
        <dbReference type="ARBA" id="ARBA00022989"/>
    </source>
</evidence>
<sequence length="258" mass="29026">MYLFDLWFIRVTLIDIIDLILVTWLFYKVYKYFHETRAGQMLLGLVILLIASVLFNSVGLSASSWVVNQFQTVWVVAFVILFQPEIRRLLIYVGQTGFFRRIFQIGSSRTIEAIVEASIQLTNNKWGALIVIQRETGLRLYKEAGTELKAEVTAPLLLSIFNPGSPLHDGSVIINNDIIDAAACILPLTESTMVDPGMGTRHRAALGISEETDSIVVVISEETSKISLAENGRFVNIGMDEMDLRRYLNERMFISSGD</sequence>
<evidence type="ECO:0000256" key="7">
    <source>
        <dbReference type="ARBA" id="ARBA00022840"/>
    </source>
</evidence>
<evidence type="ECO:0000256" key="2">
    <source>
        <dbReference type="ARBA" id="ARBA00022475"/>
    </source>
</evidence>
<evidence type="ECO:0000313" key="12">
    <source>
        <dbReference type="EMBL" id="SUZ79739.1"/>
    </source>
</evidence>
<evidence type="ECO:0000256" key="4">
    <source>
        <dbReference type="ARBA" id="ARBA00022692"/>
    </source>
</evidence>
<dbReference type="InterPro" id="IPR034701">
    <property type="entry name" value="CdaA"/>
</dbReference>